<reference evidence="1" key="2">
    <citation type="journal article" date="2015" name="Data Brief">
        <title>Shoot transcriptome of the giant reed, Arundo donax.</title>
        <authorList>
            <person name="Barrero R.A."/>
            <person name="Guerrero F.D."/>
            <person name="Moolhuijzen P."/>
            <person name="Goolsby J.A."/>
            <person name="Tidwell J."/>
            <person name="Bellgard S.E."/>
            <person name="Bellgard M.I."/>
        </authorList>
    </citation>
    <scope>NUCLEOTIDE SEQUENCE</scope>
    <source>
        <tissue evidence="1">Shoot tissue taken approximately 20 cm above the soil surface</tissue>
    </source>
</reference>
<sequence length="46" mass="5328">MYPTITKSEGISAKINFPCSHLSKINWHQTSGNWKVNEYEVPLQHL</sequence>
<organism evidence="1">
    <name type="scientific">Arundo donax</name>
    <name type="common">Giant reed</name>
    <name type="synonym">Donax arundinaceus</name>
    <dbReference type="NCBI Taxonomy" id="35708"/>
    <lineage>
        <taxon>Eukaryota</taxon>
        <taxon>Viridiplantae</taxon>
        <taxon>Streptophyta</taxon>
        <taxon>Embryophyta</taxon>
        <taxon>Tracheophyta</taxon>
        <taxon>Spermatophyta</taxon>
        <taxon>Magnoliopsida</taxon>
        <taxon>Liliopsida</taxon>
        <taxon>Poales</taxon>
        <taxon>Poaceae</taxon>
        <taxon>PACMAD clade</taxon>
        <taxon>Arundinoideae</taxon>
        <taxon>Arundineae</taxon>
        <taxon>Arundo</taxon>
    </lineage>
</organism>
<protein>
    <submittedName>
        <fullName evidence="1">Uncharacterized protein</fullName>
    </submittedName>
</protein>
<evidence type="ECO:0000313" key="1">
    <source>
        <dbReference type="EMBL" id="JAD94078.1"/>
    </source>
</evidence>
<accession>A0A0A9E4Z0</accession>
<name>A0A0A9E4Z0_ARUDO</name>
<reference evidence="1" key="1">
    <citation type="submission" date="2014-09" db="EMBL/GenBank/DDBJ databases">
        <authorList>
            <person name="Magalhaes I.L.F."/>
            <person name="Oliveira U."/>
            <person name="Santos F.R."/>
            <person name="Vidigal T.H.D.A."/>
            <person name="Brescovit A.D."/>
            <person name="Santos A.J."/>
        </authorList>
    </citation>
    <scope>NUCLEOTIDE SEQUENCE</scope>
    <source>
        <tissue evidence="1">Shoot tissue taken approximately 20 cm above the soil surface</tissue>
    </source>
</reference>
<dbReference type="AlphaFoldDB" id="A0A0A9E4Z0"/>
<dbReference type="EMBL" id="GBRH01203817">
    <property type="protein sequence ID" value="JAD94078.1"/>
    <property type="molecule type" value="Transcribed_RNA"/>
</dbReference>
<proteinExistence type="predicted"/>